<keyword evidence="1" id="KW-0472">Membrane</keyword>
<dbReference type="Proteomes" id="UP000012024">
    <property type="component" value="Unassembled WGS sequence"/>
</dbReference>
<comment type="caution">
    <text evidence="2">The sequence shown here is derived from an EMBL/GenBank/DDBJ whole genome shotgun (WGS) entry which is preliminary data.</text>
</comment>
<name>M7N2D7_9FLAO</name>
<dbReference type="AlphaFoldDB" id="M7N2D7"/>
<evidence type="ECO:0000313" key="2">
    <source>
        <dbReference type="EMBL" id="EMQ95899.1"/>
    </source>
</evidence>
<accession>M7N2D7</accession>
<gene>
    <name evidence="2" type="ORF">D778_01789</name>
</gene>
<proteinExistence type="predicted"/>
<feature type="transmembrane region" description="Helical" evidence="1">
    <location>
        <begin position="20"/>
        <end position="39"/>
    </location>
</feature>
<organism evidence="2 3">
    <name type="scientific">Xanthomarina gelatinilytica</name>
    <dbReference type="NCBI Taxonomy" id="1137281"/>
    <lineage>
        <taxon>Bacteria</taxon>
        <taxon>Pseudomonadati</taxon>
        <taxon>Bacteroidota</taxon>
        <taxon>Flavobacteriia</taxon>
        <taxon>Flavobacteriales</taxon>
        <taxon>Flavobacteriaceae</taxon>
        <taxon>Xanthomarina</taxon>
    </lineage>
</organism>
<evidence type="ECO:0000313" key="3">
    <source>
        <dbReference type="Proteomes" id="UP000012024"/>
    </source>
</evidence>
<keyword evidence="3" id="KW-1185">Reference proteome</keyword>
<keyword evidence="1" id="KW-1133">Transmembrane helix</keyword>
<dbReference type="PATRIC" id="fig|1137281.3.peg.389"/>
<protein>
    <submittedName>
        <fullName evidence="2">Uncharacterized protein</fullName>
    </submittedName>
</protein>
<dbReference type="EMBL" id="ANLA01000004">
    <property type="protein sequence ID" value="EMQ95899.1"/>
    <property type="molecule type" value="Genomic_DNA"/>
</dbReference>
<reference evidence="2 3" key="1">
    <citation type="submission" date="2012-12" db="EMBL/GenBank/DDBJ databases">
        <title>Genome assembly of Formosa sp. AK20.</title>
        <authorList>
            <person name="Kumar R."/>
            <person name="Khatri I."/>
            <person name="Vaidya B."/>
            <person name="Subramanian S."/>
            <person name="Pinnaka A."/>
        </authorList>
    </citation>
    <scope>NUCLEOTIDE SEQUENCE [LARGE SCALE GENOMIC DNA]</scope>
    <source>
        <strain evidence="2 3">AK20</strain>
    </source>
</reference>
<evidence type="ECO:0000256" key="1">
    <source>
        <dbReference type="SAM" id="Phobius"/>
    </source>
</evidence>
<keyword evidence="1" id="KW-0812">Transmembrane</keyword>
<sequence length="47" mass="5500">MVGFGMSLCASFSKQIYLNYKFIILIMRIGALFYLLIALKQKYDIEM</sequence>